<feature type="binding site" evidence="13">
    <location>
        <begin position="92"/>
        <end position="102"/>
    </location>
    <ligand>
        <name>ATP</name>
        <dbReference type="ChEBI" id="CHEBI:30616"/>
    </ligand>
</feature>
<comment type="pathway">
    <text evidence="1 13">Amino-acid biosynthesis; L-threonine biosynthesis; L-threonine from L-aspartate: step 4/5.</text>
</comment>
<dbReference type="OrthoDB" id="9769912at2"/>
<comment type="function">
    <text evidence="12 13">Catalyzes the ATP-dependent phosphorylation of L-homoserine to L-homoserine phosphate.</text>
</comment>
<evidence type="ECO:0000313" key="17">
    <source>
        <dbReference type="Proteomes" id="UP000256329"/>
    </source>
</evidence>
<sequence>MTLISVTVPASTANLGSGCDCFALALSLYLRVTVESRREEGVLWEIKGEGASLLWQERERSLILGAFRRVGEQVKTVFTFSGLKITVDNQIPLGAGLGSSGAAIVAGSLAANLLTGSALTKEEVLNLAADMEGHPDNVAASLLGGAVAVARTERGVVVSRVEVDPELRIVVALPHFPLPTAASRRLLPSHYRREEVLFNLARAALLSSAFACRRYELLRWAMEDRLYYPYREKLIPGAGKVIEAALAAGAWGAALSGAGPSLVALTPEALASEVGEAMREAFARAGVEARLLVLVPDNKGAKCEVAS</sequence>
<dbReference type="PIRSF" id="PIRSF000676">
    <property type="entry name" value="Homoser_kin"/>
    <property type="match status" value="1"/>
</dbReference>
<feature type="domain" description="GHMP kinase N-terminal" evidence="14">
    <location>
        <begin position="62"/>
        <end position="145"/>
    </location>
</feature>
<evidence type="ECO:0000256" key="6">
    <source>
        <dbReference type="ARBA" id="ARBA00022679"/>
    </source>
</evidence>
<dbReference type="PROSITE" id="PS00627">
    <property type="entry name" value="GHMP_KINASES_ATP"/>
    <property type="match status" value="1"/>
</dbReference>
<dbReference type="InterPro" id="IPR013750">
    <property type="entry name" value="GHMP_kinase_C_dom"/>
</dbReference>
<evidence type="ECO:0000256" key="7">
    <source>
        <dbReference type="ARBA" id="ARBA00022697"/>
    </source>
</evidence>
<dbReference type="InterPro" id="IPR014721">
    <property type="entry name" value="Ribsml_uS5_D2-typ_fold_subgr"/>
</dbReference>
<keyword evidence="7 13" id="KW-0791">Threonine biosynthesis</keyword>
<dbReference type="PRINTS" id="PR00958">
    <property type="entry name" value="HOMSERKINASE"/>
</dbReference>
<dbReference type="EMBL" id="QSLN01000004">
    <property type="protein sequence ID" value="RDV83664.1"/>
    <property type="molecule type" value="Genomic_DNA"/>
</dbReference>
<evidence type="ECO:0000256" key="4">
    <source>
        <dbReference type="ARBA" id="ARBA00017858"/>
    </source>
</evidence>
<dbReference type="Gene3D" id="3.30.230.10">
    <property type="match status" value="1"/>
</dbReference>
<dbReference type="HAMAP" id="MF_00384">
    <property type="entry name" value="Homoser_kinase"/>
    <property type="match status" value="1"/>
</dbReference>
<keyword evidence="9 13" id="KW-0418">Kinase</keyword>
<keyword evidence="6 13" id="KW-0808">Transferase</keyword>
<evidence type="ECO:0000256" key="2">
    <source>
        <dbReference type="ARBA" id="ARBA00007370"/>
    </source>
</evidence>
<comment type="catalytic activity">
    <reaction evidence="11 13">
        <text>L-homoserine + ATP = O-phospho-L-homoserine + ADP + H(+)</text>
        <dbReference type="Rhea" id="RHEA:13985"/>
        <dbReference type="ChEBI" id="CHEBI:15378"/>
        <dbReference type="ChEBI" id="CHEBI:30616"/>
        <dbReference type="ChEBI" id="CHEBI:57476"/>
        <dbReference type="ChEBI" id="CHEBI:57590"/>
        <dbReference type="ChEBI" id="CHEBI:456216"/>
        <dbReference type="EC" id="2.7.1.39"/>
    </reaction>
</comment>
<dbReference type="SUPFAM" id="SSF54211">
    <property type="entry name" value="Ribosomal protein S5 domain 2-like"/>
    <property type="match status" value="1"/>
</dbReference>
<gene>
    <name evidence="13 16" type="primary">thrB</name>
    <name evidence="16" type="ORF">DXX99_05050</name>
</gene>
<evidence type="ECO:0000256" key="8">
    <source>
        <dbReference type="ARBA" id="ARBA00022741"/>
    </source>
</evidence>
<feature type="domain" description="GHMP kinase C-terminal" evidence="15">
    <location>
        <begin position="215"/>
        <end position="283"/>
    </location>
</feature>
<keyword evidence="17" id="KW-1185">Reference proteome</keyword>
<dbReference type="EC" id="2.7.1.39" evidence="3 13"/>
<dbReference type="NCBIfam" id="TIGR00191">
    <property type="entry name" value="thrB"/>
    <property type="match status" value="1"/>
</dbReference>
<keyword evidence="10 13" id="KW-0067">ATP-binding</keyword>
<protein>
    <recommendedName>
        <fullName evidence="4 13">Homoserine kinase</fullName>
        <shortName evidence="13">HK</shortName>
        <shortName evidence="13">HSK</shortName>
        <ecNumber evidence="3 13">2.7.1.39</ecNumber>
    </recommendedName>
</protein>
<dbReference type="InterPro" id="IPR020568">
    <property type="entry name" value="Ribosomal_Su5_D2-typ_SF"/>
</dbReference>
<proteinExistence type="inferred from homology"/>
<comment type="subcellular location">
    <subcellularLocation>
        <location evidence="13">Cytoplasm</location>
    </subcellularLocation>
</comment>
<dbReference type="InterPro" id="IPR006203">
    <property type="entry name" value="GHMP_knse_ATP-bd_CS"/>
</dbReference>
<keyword evidence="5 13" id="KW-0028">Amino-acid biosynthesis</keyword>
<name>A0A3D8P6M2_9THEO</name>
<comment type="similarity">
    <text evidence="2 13">Belongs to the GHMP kinase family. Homoserine kinase subfamily.</text>
</comment>
<evidence type="ECO:0000256" key="9">
    <source>
        <dbReference type="ARBA" id="ARBA00022777"/>
    </source>
</evidence>
<dbReference type="SUPFAM" id="SSF55060">
    <property type="entry name" value="GHMP Kinase, C-terminal domain"/>
    <property type="match status" value="1"/>
</dbReference>
<dbReference type="PANTHER" id="PTHR20861">
    <property type="entry name" value="HOMOSERINE/4-DIPHOSPHOCYTIDYL-2-C-METHYL-D-ERYTHRITOL KINASE"/>
    <property type="match status" value="1"/>
</dbReference>
<evidence type="ECO:0000256" key="3">
    <source>
        <dbReference type="ARBA" id="ARBA00012078"/>
    </source>
</evidence>
<evidence type="ECO:0000256" key="12">
    <source>
        <dbReference type="ARBA" id="ARBA00049954"/>
    </source>
</evidence>
<dbReference type="InterPro" id="IPR036554">
    <property type="entry name" value="GHMP_kinase_C_sf"/>
</dbReference>
<evidence type="ECO:0000259" key="14">
    <source>
        <dbReference type="Pfam" id="PF00288"/>
    </source>
</evidence>
<evidence type="ECO:0000313" key="16">
    <source>
        <dbReference type="EMBL" id="RDV83664.1"/>
    </source>
</evidence>
<evidence type="ECO:0000256" key="5">
    <source>
        <dbReference type="ARBA" id="ARBA00022605"/>
    </source>
</evidence>
<evidence type="ECO:0000256" key="1">
    <source>
        <dbReference type="ARBA" id="ARBA00005015"/>
    </source>
</evidence>
<evidence type="ECO:0000256" key="11">
    <source>
        <dbReference type="ARBA" id="ARBA00049375"/>
    </source>
</evidence>
<evidence type="ECO:0000256" key="10">
    <source>
        <dbReference type="ARBA" id="ARBA00022840"/>
    </source>
</evidence>
<dbReference type="Proteomes" id="UP000256329">
    <property type="component" value="Unassembled WGS sequence"/>
</dbReference>
<reference evidence="16 17" key="1">
    <citation type="submission" date="2018-08" db="EMBL/GenBank/DDBJ databases">
        <title>Form III RuBisCO-mediated autotrophy in Thermodesulfobium bacteria.</title>
        <authorList>
            <person name="Toshchakov S.V."/>
            <person name="Kublanov I.V."/>
            <person name="Frolov E."/>
            <person name="Bonch-Osmolovskaya E.A."/>
            <person name="Tourova T.P."/>
            <person name="Chernych N.A."/>
            <person name="Lebedinsky A.V."/>
        </authorList>
    </citation>
    <scope>NUCLEOTIDE SEQUENCE [LARGE SCALE GENOMIC DNA]</scope>
    <source>
        <strain evidence="16 17">SR</strain>
    </source>
</reference>
<dbReference type="Pfam" id="PF08544">
    <property type="entry name" value="GHMP_kinases_C"/>
    <property type="match status" value="1"/>
</dbReference>
<dbReference type="PANTHER" id="PTHR20861:SF1">
    <property type="entry name" value="HOMOSERINE KINASE"/>
    <property type="match status" value="1"/>
</dbReference>
<dbReference type="Pfam" id="PF00288">
    <property type="entry name" value="GHMP_kinases_N"/>
    <property type="match status" value="1"/>
</dbReference>
<organism evidence="16 17">
    <name type="scientific">Ammonifex thiophilus</name>
    <dbReference type="NCBI Taxonomy" id="444093"/>
    <lineage>
        <taxon>Bacteria</taxon>
        <taxon>Bacillati</taxon>
        <taxon>Bacillota</taxon>
        <taxon>Clostridia</taxon>
        <taxon>Thermoanaerobacterales</taxon>
        <taxon>Thermoanaerobacteraceae</taxon>
        <taxon>Ammonifex</taxon>
    </lineage>
</organism>
<accession>A0A3D8P6M2</accession>
<keyword evidence="8 13" id="KW-0547">Nucleotide-binding</keyword>
<keyword evidence="13" id="KW-0963">Cytoplasm</keyword>
<dbReference type="GO" id="GO:0004413">
    <property type="term" value="F:homoserine kinase activity"/>
    <property type="evidence" value="ECO:0007669"/>
    <property type="project" value="UniProtKB-UniRule"/>
</dbReference>
<dbReference type="InterPro" id="IPR000870">
    <property type="entry name" value="Homoserine_kinase"/>
</dbReference>
<dbReference type="GO" id="GO:0005524">
    <property type="term" value="F:ATP binding"/>
    <property type="evidence" value="ECO:0007669"/>
    <property type="project" value="UniProtKB-UniRule"/>
</dbReference>
<dbReference type="UniPathway" id="UPA00050">
    <property type="reaction ID" value="UER00064"/>
</dbReference>
<dbReference type="GO" id="GO:0005737">
    <property type="term" value="C:cytoplasm"/>
    <property type="evidence" value="ECO:0007669"/>
    <property type="project" value="UniProtKB-SubCell"/>
</dbReference>
<dbReference type="Gene3D" id="3.30.70.890">
    <property type="entry name" value="GHMP kinase, C-terminal domain"/>
    <property type="match status" value="1"/>
</dbReference>
<evidence type="ECO:0000256" key="13">
    <source>
        <dbReference type="HAMAP-Rule" id="MF_00384"/>
    </source>
</evidence>
<comment type="caution">
    <text evidence="16">The sequence shown here is derived from an EMBL/GenBank/DDBJ whole genome shotgun (WGS) entry which is preliminary data.</text>
</comment>
<dbReference type="RefSeq" id="WP_115792422.1">
    <property type="nucleotide sequence ID" value="NZ_QSLN01000004.1"/>
</dbReference>
<evidence type="ECO:0000259" key="15">
    <source>
        <dbReference type="Pfam" id="PF08544"/>
    </source>
</evidence>
<dbReference type="InterPro" id="IPR006204">
    <property type="entry name" value="GHMP_kinase_N_dom"/>
</dbReference>
<dbReference type="GO" id="GO:0009088">
    <property type="term" value="P:threonine biosynthetic process"/>
    <property type="evidence" value="ECO:0007669"/>
    <property type="project" value="UniProtKB-UniRule"/>
</dbReference>
<dbReference type="AlphaFoldDB" id="A0A3D8P6M2"/>